<dbReference type="PANTHER" id="PTHR24246:SF27">
    <property type="entry name" value="ADENOSINE RECEPTOR, ISOFORM A"/>
    <property type="match status" value="1"/>
</dbReference>
<gene>
    <name evidence="12" type="primary">LOC114668147</name>
</gene>
<sequence>VTLETPISLSILALLVVLVNILVCVTVYLHKELRSITNYLIACLAMADLGVGALGIPFSVVLSLGKTLCFYSCLFMACFPLVTAQFSMLLLLVIAINMHLKIPLHMILVTLKVIALVFLCFLSKVYYNNRRNMSYSEIHRGHLGQCSFEATVSPEYLVYFHFLVCTLLPLLIMLGLYVDLFRIVQSYYAAQGMPTAKRSEVQTARSLFLMLGLFCLLWVPLNVNNMLWLFCSTCSQPLWVSQLTVFLSHLNSLTNPLLYAMRKKNFGAALRLVFVRYILCIPRCKRCCPDTKVYPKV</sequence>
<dbReference type="Gene3D" id="1.20.1070.10">
    <property type="entry name" value="Rhodopsin 7-helix transmembrane proteins"/>
    <property type="match status" value="1"/>
</dbReference>
<organism evidence="12 13">
    <name type="scientific">Erpetoichthys calabaricus</name>
    <name type="common">Rope fish</name>
    <name type="synonym">Calamoichthys calabaricus</name>
    <dbReference type="NCBI Taxonomy" id="27687"/>
    <lineage>
        <taxon>Eukaryota</taxon>
        <taxon>Metazoa</taxon>
        <taxon>Chordata</taxon>
        <taxon>Craniata</taxon>
        <taxon>Vertebrata</taxon>
        <taxon>Euteleostomi</taxon>
        <taxon>Actinopterygii</taxon>
        <taxon>Polypteriformes</taxon>
        <taxon>Polypteridae</taxon>
        <taxon>Erpetoichthys</taxon>
    </lineage>
</organism>
<evidence type="ECO:0000256" key="9">
    <source>
        <dbReference type="ARBA" id="ARBA00023224"/>
    </source>
</evidence>
<dbReference type="GO" id="GO:0005886">
    <property type="term" value="C:plasma membrane"/>
    <property type="evidence" value="ECO:0007669"/>
    <property type="project" value="UniProtKB-SubCell"/>
</dbReference>
<dbReference type="InterPro" id="IPR017452">
    <property type="entry name" value="GPCR_Rhodpsn_7TM"/>
</dbReference>
<evidence type="ECO:0000256" key="6">
    <source>
        <dbReference type="ARBA" id="ARBA00023136"/>
    </source>
</evidence>
<evidence type="ECO:0000313" key="13">
    <source>
        <dbReference type="Proteomes" id="UP000694620"/>
    </source>
</evidence>
<evidence type="ECO:0000256" key="7">
    <source>
        <dbReference type="ARBA" id="ARBA00023170"/>
    </source>
</evidence>
<evidence type="ECO:0000256" key="5">
    <source>
        <dbReference type="ARBA" id="ARBA00023040"/>
    </source>
</evidence>
<dbReference type="PANTHER" id="PTHR24246">
    <property type="entry name" value="OLFACTORY RECEPTOR AND ADENOSINE RECEPTOR"/>
    <property type="match status" value="1"/>
</dbReference>
<dbReference type="Pfam" id="PF00001">
    <property type="entry name" value="7tm_1"/>
    <property type="match status" value="1"/>
</dbReference>
<comment type="subcellular location">
    <subcellularLocation>
        <location evidence="1">Cell membrane</location>
        <topology evidence="1">Multi-pass membrane protein</topology>
    </subcellularLocation>
</comment>
<evidence type="ECO:0000256" key="10">
    <source>
        <dbReference type="SAM" id="Phobius"/>
    </source>
</evidence>
<evidence type="ECO:0000256" key="3">
    <source>
        <dbReference type="ARBA" id="ARBA00022692"/>
    </source>
</evidence>
<keyword evidence="7" id="KW-0675">Receptor</keyword>
<evidence type="ECO:0000313" key="12">
    <source>
        <dbReference type="Ensembl" id="ENSECRP00000028997.1"/>
    </source>
</evidence>
<evidence type="ECO:0000256" key="4">
    <source>
        <dbReference type="ARBA" id="ARBA00022989"/>
    </source>
</evidence>
<feature type="transmembrane region" description="Helical" evidence="10">
    <location>
        <begin position="202"/>
        <end position="219"/>
    </location>
</feature>
<keyword evidence="4 10" id="KW-1133">Transmembrane helix</keyword>
<reference evidence="12" key="2">
    <citation type="submission" date="2025-08" db="UniProtKB">
        <authorList>
            <consortium name="Ensembl"/>
        </authorList>
    </citation>
    <scope>IDENTIFICATION</scope>
</reference>
<evidence type="ECO:0000256" key="2">
    <source>
        <dbReference type="ARBA" id="ARBA00022475"/>
    </source>
</evidence>
<dbReference type="AlphaFoldDB" id="A0A8C4XFV9"/>
<dbReference type="InterPro" id="IPR000276">
    <property type="entry name" value="GPCR_Rhodpsn"/>
</dbReference>
<feature type="transmembrane region" description="Helical" evidence="10">
    <location>
        <begin position="106"/>
        <end position="127"/>
    </location>
</feature>
<dbReference type="SUPFAM" id="SSF81321">
    <property type="entry name" value="Family A G protein-coupled receptor-like"/>
    <property type="match status" value="1"/>
</dbReference>
<evidence type="ECO:0000259" key="11">
    <source>
        <dbReference type="PROSITE" id="PS50262"/>
    </source>
</evidence>
<feature type="transmembrane region" description="Helical" evidence="10">
    <location>
        <begin position="68"/>
        <end position="94"/>
    </location>
</feature>
<dbReference type="Proteomes" id="UP000694620">
    <property type="component" value="Chromosome 17"/>
</dbReference>
<dbReference type="Ensembl" id="ENSECRT00000029611.1">
    <property type="protein sequence ID" value="ENSECRP00000028997.1"/>
    <property type="gene ID" value="ENSECRG00000019615.1"/>
</dbReference>
<feature type="domain" description="G-protein coupled receptors family 1 profile" evidence="11">
    <location>
        <begin position="19"/>
        <end position="259"/>
    </location>
</feature>
<keyword evidence="13" id="KW-1185">Reference proteome</keyword>
<proteinExistence type="predicted"/>
<feature type="transmembrane region" description="Helical" evidence="10">
    <location>
        <begin position="36"/>
        <end position="62"/>
    </location>
</feature>
<keyword evidence="2" id="KW-1003">Cell membrane</keyword>
<keyword evidence="6 10" id="KW-0472">Membrane</keyword>
<reference evidence="12" key="3">
    <citation type="submission" date="2025-09" db="UniProtKB">
        <authorList>
            <consortium name="Ensembl"/>
        </authorList>
    </citation>
    <scope>IDENTIFICATION</scope>
</reference>
<feature type="transmembrane region" description="Helical" evidence="10">
    <location>
        <begin position="6"/>
        <end position="29"/>
    </location>
</feature>
<accession>A0A8C4XFV9</accession>
<feature type="transmembrane region" description="Helical" evidence="10">
    <location>
        <begin position="158"/>
        <end position="181"/>
    </location>
</feature>
<dbReference type="PROSITE" id="PS50262">
    <property type="entry name" value="G_PROTEIN_RECEP_F1_2"/>
    <property type="match status" value="1"/>
</dbReference>
<evidence type="ECO:0000256" key="8">
    <source>
        <dbReference type="ARBA" id="ARBA00023180"/>
    </source>
</evidence>
<protein>
    <submittedName>
        <fullName evidence="12">Adenosine receptor A1-like</fullName>
    </submittedName>
</protein>
<keyword evidence="9" id="KW-0807">Transducer</keyword>
<dbReference type="GO" id="GO:0004930">
    <property type="term" value="F:G protein-coupled receptor activity"/>
    <property type="evidence" value="ECO:0007669"/>
    <property type="project" value="UniProtKB-KW"/>
</dbReference>
<keyword evidence="3 10" id="KW-0812">Transmembrane</keyword>
<reference evidence="12" key="1">
    <citation type="submission" date="2021-06" db="EMBL/GenBank/DDBJ databases">
        <authorList>
            <consortium name="Wellcome Sanger Institute Data Sharing"/>
        </authorList>
    </citation>
    <scope>NUCLEOTIDE SEQUENCE [LARGE SCALE GENOMIC DNA]</scope>
</reference>
<keyword evidence="5" id="KW-0297">G-protein coupled receptor</keyword>
<evidence type="ECO:0000256" key="1">
    <source>
        <dbReference type="ARBA" id="ARBA00004651"/>
    </source>
</evidence>
<dbReference type="PRINTS" id="PR00237">
    <property type="entry name" value="GPCRRHODOPSN"/>
</dbReference>
<name>A0A8C4XFV9_ERPCA</name>
<keyword evidence="8" id="KW-0325">Glycoprotein</keyword>
<dbReference type="GeneTree" id="ENSGT01030000234555"/>